<name>A0ABU5C2P9_9BACI</name>
<dbReference type="Proteomes" id="UP001281447">
    <property type="component" value="Unassembled WGS sequence"/>
</dbReference>
<evidence type="ECO:0000259" key="2">
    <source>
        <dbReference type="Pfam" id="PF17853"/>
    </source>
</evidence>
<gene>
    <name evidence="3" type="ORF">RWE15_02970</name>
</gene>
<protein>
    <submittedName>
        <fullName evidence="3">Sugar diacid recognition domain-containing protein</fullName>
    </submittedName>
</protein>
<dbReference type="Pfam" id="PF05651">
    <property type="entry name" value="Diacid_rec"/>
    <property type="match status" value="1"/>
</dbReference>
<evidence type="ECO:0000313" key="4">
    <source>
        <dbReference type="Proteomes" id="UP001281447"/>
    </source>
</evidence>
<dbReference type="InterPro" id="IPR008599">
    <property type="entry name" value="Diacid_rec"/>
</dbReference>
<dbReference type="Pfam" id="PF17853">
    <property type="entry name" value="GGDEF_2"/>
    <property type="match status" value="1"/>
</dbReference>
<comment type="caution">
    <text evidence="3">The sequence shown here is derived from an EMBL/GenBank/DDBJ whole genome shotgun (WGS) entry which is preliminary data.</text>
</comment>
<dbReference type="InterPro" id="IPR051448">
    <property type="entry name" value="CdaR-like_regulators"/>
</dbReference>
<feature type="domain" description="Putative sugar diacid recognition" evidence="1">
    <location>
        <begin position="4"/>
        <end position="132"/>
    </location>
</feature>
<dbReference type="PANTHER" id="PTHR33744:SF15">
    <property type="entry name" value="CARBOHYDRATE DIACID REGULATOR"/>
    <property type="match status" value="1"/>
</dbReference>
<keyword evidence="4" id="KW-1185">Reference proteome</keyword>
<organism evidence="3 4">
    <name type="scientific">Tigheibacillus halophilus</name>
    <dbReference type="NCBI Taxonomy" id="361280"/>
    <lineage>
        <taxon>Bacteria</taxon>
        <taxon>Bacillati</taxon>
        <taxon>Bacillota</taxon>
        <taxon>Bacilli</taxon>
        <taxon>Bacillales</taxon>
        <taxon>Bacillaceae</taxon>
        <taxon>Tigheibacillus</taxon>
    </lineage>
</organism>
<dbReference type="PANTHER" id="PTHR33744">
    <property type="entry name" value="CARBOHYDRATE DIACID REGULATOR"/>
    <property type="match status" value="1"/>
</dbReference>
<dbReference type="InterPro" id="IPR041522">
    <property type="entry name" value="CdaR_GGDEF"/>
</dbReference>
<accession>A0ABU5C2P9</accession>
<evidence type="ECO:0000259" key="1">
    <source>
        <dbReference type="Pfam" id="PF05651"/>
    </source>
</evidence>
<dbReference type="EMBL" id="JAWDIP010000003">
    <property type="protein sequence ID" value="MDY0393590.1"/>
    <property type="molecule type" value="Genomic_DNA"/>
</dbReference>
<reference evidence="3 4" key="1">
    <citation type="submission" date="2023-10" db="EMBL/GenBank/DDBJ databases">
        <title>Virgibacillus halophilus 5B73C genome.</title>
        <authorList>
            <person name="Miliotis G."/>
            <person name="Sengupta P."/>
            <person name="Hameed A."/>
            <person name="Chuvochina M."/>
            <person name="Mcdonagh F."/>
            <person name="Simpson A.C."/>
            <person name="Singh N.K."/>
            <person name="Rekha P.D."/>
            <person name="Raman K."/>
            <person name="Hugenholtz P."/>
            <person name="Venkateswaran K."/>
        </authorList>
    </citation>
    <scope>NUCLEOTIDE SEQUENCE [LARGE SCALE GENOMIC DNA]</scope>
    <source>
        <strain evidence="3 4">5B73C</strain>
    </source>
</reference>
<sequence>MLQDISQNLAESIGAIINKEIIITDEHAVIIGASDETRIGSLHEASIRIMQTGKPNRDNNDIAKLSGTREGFCLPVKLQSKTIGSVGVTGKREEVKYYCYLIKEYLENLLYQEIYLKSVQMRDQHITDLVIDIASFNQTIMEESILLSRAEEMGYNLTLPHYAVIVACGNAKQHISSRNKLPEKTLDISMELKIQTLHIKLQFILADYFSHPNTIIASLSDNKFVIFHPVEVLQYQLHQDSLAELKEKCKGVMNEFSKLDITTYIGVGGEGSNAEGLKQTYEEANKALKLGDESADNIYFYDDFLLEDAIDRLPPGFYETVCRISPIPPGTA</sequence>
<feature type="domain" description="CdaR GGDEF-like" evidence="2">
    <location>
        <begin position="145"/>
        <end position="290"/>
    </location>
</feature>
<proteinExistence type="predicted"/>
<evidence type="ECO:0000313" key="3">
    <source>
        <dbReference type="EMBL" id="MDY0393590.1"/>
    </source>
</evidence>